<proteinExistence type="predicted"/>
<feature type="region of interest" description="Disordered" evidence="1">
    <location>
        <begin position="1"/>
        <end position="27"/>
    </location>
</feature>
<evidence type="ECO:0000256" key="1">
    <source>
        <dbReference type="SAM" id="MobiDB-lite"/>
    </source>
</evidence>
<reference evidence="2" key="2">
    <citation type="submission" date="2021-08" db="EMBL/GenBank/DDBJ databases">
        <authorList>
            <person name="Tani A."/>
            <person name="Ola A."/>
            <person name="Ogura Y."/>
            <person name="Katsura K."/>
            <person name="Hayashi T."/>
        </authorList>
    </citation>
    <scope>NUCLEOTIDE SEQUENCE</scope>
    <source>
        <strain evidence="2">DSM 16372</strain>
    </source>
</reference>
<dbReference type="RefSeq" id="WP_066918259.1">
    <property type="nucleotide sequence ID" value="NZ_BPQO01000007.1"/>
</dbReference>
<comment type="caution">
    <text evidence="2">The sequence shown here is derived from an EMBL/GenBank/DDBJ whole genome shotgun (WGS) entry which is preliminary data.</text>
</comment>
<dbReference type="AlphaFoldDB" id="A0AAV4ZKF4"/>
<dbReference type="Proteomes" id="UP001055247">
    <property type="component" value="Unassembled WGS sequence"/>
</dbReference>
<evidence type="ECO:0008006" key="4">
    <source>
        <dbReference type="Google" id="ProtNLM"/>
    </source>
</evidence>
<reference evidence="2" key="1">
    <citation type="journal article" date="2016" name="Front. Microbiol.">
        <title>Genome Sequence of the Piezophilic, Mesophilic Sulfate-Reducing Bacterium Desulfovibrio indicus J2T.</title>
        <authorList>
            <person name="Cao J."/>
            <person name="Maignien L."/>
            <person name="Shao Z."/>
            <person name="Alain K."/>
            <person name="Jebbar M."/>
        </authorList>
    </citation>
    <scope>NUCLEOTIDE SEQUENCE</scope>
    <source>
        <strain evidence="2">DSM 16372</strain>
    </source>
</reference>
<accession>A0AAV4ZKF4</accession>
<dbReference type="EMBL" id="BPQO01000007">
    <property type="protein sequence ID" value="GJD88637.1"/>
    <property type="molecule type" value="Genomic_DNA"/>
</dbReference>
<evidence type="ECO:0000313" key="3">
    <source>
        <dbReference type="Proteomes" id="UP001055247"/>
    </source>
</evidence>
<organism evidence="2 3">
    <name type="scientific">Methylobacterium hispanicum</name>
    <dbReference type="NCBI Taxonomy" id="270350"/>
    <lineage>
        <taxon>Bacteria</taxon>
        <taxon>Pseudomonadati</taxon>
        <taxon>Pseudomonadota</taxon>
        <taxon>Alphaproteobacteria</taxon>
        <taxon>Hyphomicrobiales</taxon>
        <taxon>Methylobacteriaceae</taxon>
        <taxon>Methylobacterium</taxon>
    </lineage>
</organism>
<keyword evidence="3" id="KW-1185">Reference proteome</keyword>
<name>A0AAV4ZKF4_9HYPH</name>
<feature type="compositionally biased region" description="Basic and acidic residues" evidence="1">
    <location>
        <begin position="11"/>
        <end position="27"/>
    </location>
</feature>
<sequence length="96" mass="10475">MAAASLAPHRVPADPAERRASPRTRVDENGLISIDEHTSLPCLIYDLSDHGVRLVSLDATCVPEIFLLAARPFAEPRVCRVVWRGPEEIGARFAAS</sequence>
<evidence type="ECO:0000313" key="2">
    <source>
        <dbReference type="EMBL" id="GJD88637.1"/>
    </source>
</evidence>
<gene>
    <name evidence="2" type="ORF">BHAOGJBA_2157</name>
</gene>
<protein>
    <recommendedName>
        <fullName evidence="4">PilZ domain-containing protein</fullName>
    </recommendedName>
</protein>
<dbReference type="SUPFAM" id="SSF141371">
    <property type="entry name" value="PilZ domain-like"/>
    <property type="match status" value="1"/>
</dbReference>